<reference evidence="2 3" key="1">
    <citation type="journal article" date="2013" name="Nat. Commun.">
        <title>The evolution and pathogenic mechanisms of the rice sheath blight pathogen.</title>
        <authorList>
            <person name="Zheng A."/>
            <person name="Lin R."/>
            <person name="Xu L."/>
            <person name="Qin P."/>
            <person name="Tang C."/>
            <person name="Ai P."/>
            <person name="Zhang D."/>
            <person name="Liu Y."/>
            <person name="Sun Z."/>
            <person name="Feng H."/>
            <person name="Wang Y."/>
            <person name="Chen Y."/>
            <person name="Liang X."/>
            <person name="Fu R."/>
            <person name="Li Q."/>
            <person name="Zhang J."/>
            <person name="Yu X."/>
            <person name="Xie Z."/>
            <person name="Ding L."/>
            <person name="Guan P."/>
            <person name="Tang J."/>
            <person name="Liang Y."/>
            <person name="Wang S."/>
            <person name="Deng Q."/>
            <person name="Li S."/>
            <person name="Zhu J."/>
            <person name="Wang L."/>
            <person name="Liu H."/>
            <person name="Li P."/>
        </authorList>
    </citation>
    <scope>NUCLEOTIDE SEQUENCE [LARGE SCALE GENOMIC DNA]</scope>
    <source>
        <strain evidence="3">AG-1 IA</strain>
    </source>
</reference>
<evidence type="ECO:0000313" key="3">
    <source>
        <dbReference type="Proteomes" id="UP000011668"/>
    </source>
</evidence>
<organism evidence="2 3">
    <name type="scientific">Thanatephorus cucumeris (strain AG1-IA)</name>
    <name type="common">Rice sheath blight fungus</name>
    <name type="synonym">Rhizoctonia solani</name>
    <dbReference type="NCBI Taxonomy" id="983506"/>
    <lineage>
        <taxon>Eukaryota</taxon>
        <taxon>Fungi</taxon>
        <taxon>Dikarya</taxon>
        <taxon>Basidiomycota</taxon>
        <taxon>Agaricomycotina</taxon>
        <taxon>Agaricomycetes</taxon>
        <taxon>Cantharellales</taxon>
        <taxon>Ceratobasidiaceae</taxon>
        <taxon>Rhizoctonia</taxon>
        <taxon>Rhizoctonia solani AG-1</taxon>
    </lineage>
</organism>
<evidence type="ECO:0000313" key="2">
    <source>
        <dbReference type="EMBL" id="ELU36811.1"/>
    </source>
</evidence>
<dbReference type="AlphaFoldDB" id="L8WF72"/>
<accession>L8WF72</accession>
<protein>
    <submittedName>
        <fullName evidence="2">Uncharacterized protein</fullName>
    </submittedName>
</protein>
<name>L8WF72_THACA</name>
<feature type="region of interest" description="Disordered" evidence="1">
    <location>
        <begin position="1"/>
        <end position="32"/>
    </location>
</feature>
<comment type="caution">
    <text evidence="2">The sequence shown here is derived from an EMBL/GenBank/DDBJ whole genome shotgun (WGS) entry which is preliminary data.</text>
</comment>
<dbReference type="Proteomes" id="UP000011668">
    <property type="component" value="Unassembled WGS sequence"/>
</dbReference>
<dbReference type="HOGENOM" id="CLU_189353_0_0_1"/>
<dbReference type="EMBL" id="AFRT01003043">
    <property type="protein sequence ID" value="ELU36811.1"/>
    <property type="molecule type" value="Genomic_DNA"/>
</dbReference>
<sequence>MGLDGSSMEDSRKGHQREPHYAISSGPRIDSGGWARNHDSRLLFWVPSDLRKVFPRPETVYTIGPEGTLRADYSKPLSLADEWQRCFVG</sequence>
<keyword evidence="3" id="KW-1185">Reference proteome</keyword>
<feature type="compositionally biased region" description="Basic and acidic residues" evidence="1">
    <location>
        <begin position="9"/>
        <end position="20"/>
    </location>
</feature>
<proteinExistence type="predicted"/>
<gene>
    <name evidence="2" type="ORF">AG1IA_09158</name>
</gene>
<evidence type="ECO:0000256" key="1">
    <source>
        <dbReference type="SAM" id="MobiDB-lite"/>
    </source>
</evidence>
<dbReference type="OrthoDB" id="2615105at2759"/>